<evidence type="ECO:0000259" key="7">
    <source>
        <dbReference type="PROSITE" id="PS51900"/>
    </source>
</evidence>
<evidence type="ECO:0000256" key="3">
    <source>
        <dbReference type="ARBA" id="ARBA00023125"/>
    </source>
</evidence>
<dbReference type="InterPro" id="IPR044068">
    <property type="entry name" value="CB"/>
</dbReference>
<feature type="domain" description="Tyr recombinase" evidence="6">
    <location>
        <begin position="209"/>
        <end position="388"/>
    </location>
</feature>
<comment type="caution">
    <text evidence="8">The sequence shown here is derived from an EMBL/GenBank/DDBJ whole genome shotgun (WGS) entry which is preliminary data.</text>
</comment>
<evidence type="ECO:0000259" key="6">
    <source>
        <dbReference type="PROSITE" id="PS51898"/>
    </source>
</evidence>
<dbReference type="InterPro" id="IPR002104">
    <property type="entry name" value="Integrase_catalytic"/>
</dbReference>
<dbReference type="PROSITE" id="PS51900">
    <property type="entry name" value="CB"/>
    <property type="match status" value="1"/>
</dbReference>
<dbReference type="Pfam" id="PF22022">
    <property type="entry name" value="Phage_int_M"/>
    <property type="match status" value="1"/>
</dbReference>
<name>A0A369C3G4_9GAMM</name>
<evidence type="ECO:0000256" key="5">
    <source>
        <dbReference type="PROSITE-ProRule" id="PRU01248"/>
    </source>
</evidence>
<dbReference type="Gene3D" id="1.10.443.10">
    <property type="entry name" value="Intergrase catalytic core"/>
    <property type="match status" value="1"/>
</dbReference>
<dbReference type="Proteomes" id="UP000252707">
    <property type="component" value="Unassembled WGS sequence"/>
</dbReference>
<sequence length="413" mass="47132">MPKHGTKFTDADIRNAKLKATRYDLREGDGFGVRVSPTGERSFFFAYDFLGRRRRMTLGRYPDLSLKDARREKAKAAALLAQGIDPATKRANARREQSAAEKAEREAETVAHLASEYLEKWAKPRKRSAAEDERMLQKDVLPKWKRRKVKDITRRDVNKLLDGIAARGAPIAANRTLALVRRMFNFAVEKGYLDSSPATHVRPPAKENRRERILSDEEIRAFWNRLDGVTPYTRHALRLLLLTGQRSGEVLQMEWSELDMAGGWWTIPAAKAKNGETHRVPLAGMALDIIRELDAIRASEQWVFPGRNQPKDKPAKPMTRASLSRAVTRWATGNPWTPHDLRRTVATRLGELGFDRLVQDKVLNHKDRTVGGIYDRHTYDTEKRQAMDAWDRRLRSILGLAEAGGNVVTLRQR</sequence>
<gene>
    <name evidence="8" type="ORF">DFQ59_107187</name>
</gene>
<evidence type="ECO:0000256" key="4">
    <source>
        <dbReference type="ARBA" id="ARBA00023172"/>
    </source>
</evidence>
<evidence type="ECO:0000256" key="2">
    <source>
        <dbReference type="ARBA" id="ARBA00022908"/>
    </source>
</evidence>
<dbReference type="RefSeq" id="WP_114280369.1">
    <property type="nucleotide sequence ID" value="NZ_QPJY01000007.1"/>
</dbReference>
<comment type="similarity">
    <text evidence="1">Belongs to the 'phage' integrase family.</text>
</comment>
<dbReference type="InterPro" id="IPR011010">
    <property type="entry name" value="DNA_brk_join_enz"/>
</dbReference>
<reference evidence="8 9" key="1">
    <citation type="submission" date="2018-07" db="EMBL/GenBank/DDBJ databases">
        <title>Genomic Encyclopedia of Type Strains, Phase IV (KMG-IV): sequencing the most valuable type-strain genomes for metagenomic binning, comparative biology and taxonomic classification.</title>
        <authorList>
            <person name="Goeker M."/>
        </authorList>
    </citation>
    <scope>NUCLEOTIDE SEQUENCE [LARGE SCALE GENOMIC DNA]</scope>
    <source>
        <strain evidence="8 9">DSM 26407</strain>
    </source>
</reference>
<dbReference type="InterPro" id="IPR010998">
    <property type="entry name" value="Integrase_recombinase_N"/>
</dbReference>
<dbReference type="Gene3D" id="3.30.160.390">
    <property type="entry name" value="Integrase, DNA-binding domain"/>
    <property type="match status" value="1"/>
</dbReference>
<dbReference type="OrthoDB" id="9795573at2"/>
<evidence type="ECO:0000313" key="8">
    <source>
        <dbReference type="EMBL" id="RCX28439.1"/>
    </source>
</evidence>
<dbReference type="GO" id="GO:0006310">
    <property type="term" value="P:DNA recombination"/>
    <property type="evidence" value="ECO:0007669"/>
    <property type="project" value="UniProtKB-KW"/>
</dbReference>
<dbReference type="InterPro" id="IPR038488">
    <property type="entry name" value="Integrase_DNA-bd_sf"/>
</dbReference>
<dbReference type="GO" id="GO:0015074">
    <property type="term" value="P:DNA integration"/>
    <property type="evidence" value="ECO:0007669"/>
    <property type="project" value="UniProtKB-KW"/>
</dbReference>
<keyword evidence="4" id="KW-0233">DNA recombination</keyword>
<protein>
    <submittedName>
        <fullName evidence="8">Site-specific recombinase XerD</fullName>
    </submittedName>
</protein>
<keyword evidence="3 5" id="KW-0238">DNA-binding</keyword>
<dbReference type="CDD" id="cd00801">
    <property type="entry name" value="INT_P4_C"/>
    <property type="match status" value="1"/>
</dbReference>
<dbReference type="InterPro" id="IPR050808">
    <property type="entry name" value="Phage_Integrase"/>
</dbReference>
<dbReference type="Gene3D" id="1.10.150.130">
    <property type="match status" value="1"/>
</dbReference>
<keyword evidence="9" id="KW-1185">Reference proteome</keyword>
<evidence type="ECO:0000313" key="9">
    <source>
        <dbReference type="Proteomes" id="UP000252707"/>
    </source>
</evidence>
<feature type="domain" description="Core-binding (CB)" evidence="7">
    <location>
        <begin position="108"/>
        <end position="188"/>
    </location>
</feature>
<dbReference type="InterPro" id="IPR025166">
    <property type="entry name" value="Integrase_DNA_bind_dom"/>
</dbReference>
<dbReference type="Pfam" id="PF13356">
    <property type="entry name" value="Arm-DNA-bind_3"/>
    <property type="match status" value="1"/>
</dbReference>
<dbReference type="PANTHER" id="PTHR30629">
    <property type="entry name" value="PROPHAGE INTEGRASE"/>
    <property type="match status" value="1"/>
</dbReference>
<dbReference type="InterPro" id="IPR013762">
    <property type="entry name" value="Integrase-like_cat_sf"/>
</dbReference>
<organism evidence="8 9">
    <name type="scientific">Thioalbus denitrificans</name>
    <dbReference type="NCBI Taxonomy" id="547122"/>
    <lineage>
        <taxon>Bacteria</taxon>
        <taxon>Pseudomonadati</taxon>
        <taxon>Pseudomonadota</taxon>
        <taxon>Gammaproteobacteria</taxon>
        <taxon>Chromatiales</taxon>
        <taxon>Ectothiorhodospiraceae</taxon>
        <taxon>Thioalbus</taxon>
    </lineage>
</organism>
<dbReference type="GO" id="GO:0003677">
    <property type="term" value="F:DNA binding"/>
    <property type="evidence" value="ECO:0007669"/>
    <property type="project" value="UniProtKB-UniRule"/>
</dbReference>
<dbReference type="PROSITE" id="PS51898">
    <property type="entry name" value="TYR_RECOMBINASE"/>
    <property type="match status" value="1"/>
</dbReference>
<keyword evidence="2" id="KW-0229">DNA integration</keyword>
<dbReference type="AlphaFoldDB" id="A0A369C3G4"/>
<dbReference type="PANTHER" id="PTHR30629:SF2">
    <property type="entry name" value="PROPHAGE INTEGRASE INTS-RELATED"/>
    <property type="match status" value="1"/>
</dbReference>
<dbReference type="Pfam" id="PF00589">
    <property type="entry name" value="Phage_integrase"/>
    <property type="match status" value="1"/>
</dbReference>
<accession>A0A369C3G4</accession>
<proteinExistence type="inferred from homology"/>
<evidence type="ECO:0000256" key="1">
    <source>
        <dbReference type="ARBA" id="ARBA00008857"/>
    </source>
</evidence>
<dbReference type="InterPro" id="IPR053876">
    <property type="entry name" value="Phage_int_M"/>
</dbReference>
<dbReference type="SUPFAM" id="SSF56349">
    <property type="entry name" value="DNA breaking-rejoining enzymes"/>
    <property type="match status" value="1"/>
</dbReference>
<dbReference type="EMBL" id="QPJY01000007">
    <property type="protein sequence ID" value="RCX28439.1"/>
    <property type="molecule type" value="Genomic_DNA"/>
</dbReference>